<accession>A0A4R2QVU3</accession>
<evidence type="ECO:0000313" key="1">
    <source>
        <dbReference type="EMBL" id="TCP54193.1"/>
    </source>
</evidence>
<organism evidence="1 2">
    <name type="scientific">Tamaricihabitans halophyticus</name>
    <dbReference type="NCBI Taxonomy" id="1262583"/>
    <lineage>
        <taxon>Bacteria</taxon>
        <taxon>Bacillati</taxon>
        <taxon>Actinomycetota</taxon>
        <taxon>Actinomycetes</taxon>
        <taxon>Pseudonocardiales</taxon>
        <taxon>Pseudonocardiaceae</taxon>
        <taxon>Tamaricihabitans</taxon>
    </lineage>
</organism>
<dbReference type="EMBL" id="SLXQ01000003">
    <property type="protein sequence ID" value="TCP54193.1"/>
    <property type="molecule type" value="Genomic_DNA"/>
</dbReference>
<dbReference type="Proteomes" id="UP000294911">
    <property type="component" value="Unassembled WGS sequence"/>
</dbReference>
<comment type="caution">
    <text evidence="1">The sequence shown here is derived from an EMBL/GenBank/DDBJ whole genome shotgun (WGS) entry which is preliminary data.</text>
</comment>
<sequence>MSARFVDLPFAPASADTGEREGRWVREGIREFGSSVSALLPDSLPGYARILHPAWREVHGTARQVSWAEVAGANGRKAHRLMQWPGITGIGDLDQWQLGQAKVYDEEPLLGSLPTEVARPLVEILAKHTETPESCLFGLWHGYGGALQQLPRDAEIELPHRKLWLYQARVQDATASFTDGSGPEHQSANLWWPSDQAWCVATDIDLASSYVGGSAELIAALLDSPDLEAVDAYLADPIHLRADTVNPYPEL</sequence>
<evidence type="ECO:0000313" key="2">
    <source>
        <dbReference type="Proteomes" id="UP000294911"/>
    </source>
</evidence>
<gene>
    <name evidence="1" type="ORF">EV191_103236</name>
</gene>
<dbReference type="RefSeq" id="WP_132876956.1">
    <property type="nucleotide sequence ID" value="NZ_SLXQ01000003.1"/>
</dbReference>
<proteinExistence type="predicted"/>
<keyword evidence="2" id="KW-1185">Reference proteome</keyword>
<reference evidence="1 2" key="1">
    <citation type="submission" date="2019-03" db="EMBL/GenBank/DDBJ databases">
        <title>Genomic Encyclopedia of Type Strains, Phase IV (KMG-IV): sequencing the most valuable type-strain genomes for metagenomic binning, comparative biology and taxonomic classification.</title>
        <authorList>
            <person name="Goeker M."/>
        </authorList>
    </citation>
    <scope>NUCLEOTIDE SEQUENCE [LARGE SCALE GENOMIC DNA]</scope>
    <source>
        <strain evidence="1 2">DSM 45765</strain>
    </source>
</reference>
<dbReference type="AlphaFoldDB" id="A0A4R2QVU3"/>
<name>A0A4R2QVU3_9PSEU</name>
<dbReference type="OrthoDB" id="2426596at2"/>
<protein>
    <submittedName>
        <fullName evidence="1">Uncharacterized protein</fullName>
    </submittedName>
</protein>